<dbReference type="InterPro" id="IPR052523">
    <property type="entry name" value="Trichothecene_AcTrans"/>
</dbReference>
<protein>
    <submittedName>
        <fullName evidence="2">Acetyltransferase</fullName>
    </submittedName>
</protein>
<evidence type="ECO:0000313" key="2">
    <source>
        <dbReference type="EMBL" id="GIE94071.1"/>
    </source>
</evidence>
<proteinExistence type="predicted"/>
<dbReference type="SUPFAM" id="SSF55729">
    <property type="entry name" value="Acyl-CoA N-acyltransferases (Nat)"/>
    <property type="match status" value="1"/>
</dbReference>
<dbReference type="Gene3D" id="3.40.630.30">
    <property type="match status" value="1"/>
</dbReference>
<gene>
    <name evidence="2" type="ORF">Ari01nite_15360</name>
</gene>
<reference evidence="2" key="1">
    <citation type="submission" date="2021-01" db="EMBL/GenBank/DDBJ databases">
        <title>Whole genome shotgun sequence of Actinoplanes rishiriensis NBRC 108556.</title>
        <authorList>
            <person name="Komaki H."/>
            <person name="Tamura T."/>
        </authorList>
    </citation>
    <scope>NUCLEOTIDE SEQUENCE</scope>
    <source>
        <strain evidence="2">NBRC 108556</strain>
    </source>
</reference>
<keyword evidence="3" id="KW-1185">Reference proteome</keyword>
<dbReference type="EMBL" id="BOMV01000008">
    <property type="protein sequence ID" value="GIE94071.1"/>
    <property type="molecule type" value="Genomic_DNA"/>
</dbReference>
<dbReference type="CDD" id="cd04301">
    <property type="entry name" value="NAT_SF"/>
    <property type="match status" value="1"/>
</dbReference>
<dbReference type="Proteomes" id="UP000636960">
    <property type="component" value="Unassembled WGS sequence"/>
</dbReference>
<accession>A0A919MNI7</accession>
<dbReference type="InterPro" id="IPR000182">
    <property type="entry name" value="GNAT_dom"/>
</dbReference>
<dbReference type="PROSITE" id="PS51186">
    <property type="entry name" value="GNAT"/>
    <property type="match status" value="1"/>
</dbReference>
<dbReference type="PANTHER" id="PTHR42791">
    <property type="entry name" value="GNAT FAMILY ACETYLTRANSFERASE"/>
    <property type="match status" value="1"/>
</dbReference>
<organism evidence="2 3">
    <name type="scientific">Paractinoplanes rishiriensis</name>
    <dbReference type="NCBI Taxonomy" id="1050105"/>
    <lineage>
        <taxon>Bacteria</taxon>
        <taxon>Bacillati</taxon>
        <taxon>Actinomycetota</taxon>
        <taxon>Actinomycetes</taxon>
        <taxon>Micromonosporales</taxon>
        <taxon>Micromonosporaceae</taxon>
        <taxon>Paractinoplanes</taxon>
    </lineage>
</organism>
<dbReference type="Pfam" id="PF13508">
    <property type="entry name" value="Acetyltransf_7"/>
    <property type="match status" value="1"/>
</dbReference>
<name>A0A919MNI7_9ACTN</name>
<evidence type="ECO:0000313" key="3">
    <source>
        <dbReference type="Proteomes" id="UP000636960"/>
    </source>
</evidence>
<dbReference type="GO" id="GO:0016747">
    <property type="term" value="F:acyltransferase activity, transferring groups other than amino-acyl groups"/>
    <property type="evidence" value="ECO:0007669"/>
    <property type="project" value="InterPro"/>
</dbReference>
<comment type="caution">
    <text evidence="2">The sequence shown here is derived from an EMBL/GenBank/DDBJ whole genome shotgun (WGS) entry which is preliminary data.</text>
</comment>
<dbReference type="InterPro" id="IPR016181">
    <property type="entry name" value="Acyl_CoA_acyltransferase"/>
</dbReference>
<evidence type="ECO:0000259" key="1">
    <source>
        <dbReference type="PROSITE" id="PS51186"/>
    </source>
</evidence>
<dbReference type="RefSeq" id="WP_203780395.1">
    <property type="nucleotide sequence ID" value="NZ_BOMV01000008.1"/>
</dbReference>
<feature type="domain" description="N-acetyltransferase" evidence="1">
    <location>
        <begin position="56"/>
        <end position="198"/>
    </location>
</feature>
<sequence>MSATAAHTHIRAAGPGDAPGIAWLLTAAFQQGDLGPWLIPDPEERARRYLPYFTILAEHALTYGQVDVLLDIAVAIWYRHDDQPQPAIRDYPARLSAAVGPHCPRFYALDAAMHTHHPQTPPHYYLAYLAVRPQWQGRGIGSQLLEHRHRQLDTEAMPTYLEATGLRNQALYLRHGYQLRPSYLVGQGGPLLHPMWRPAGPVNGHPTKQPGGAS</sequence>
<dbReference type="PANTHER" id="PTHR42791:SF1">
    <property type="entry name" value="N-ACETYLTRANSFERASE DOMAIN-CONTAINING PROTEIN"/>
    <property type="match status" value="1"/>
</dbReference>
<dbReference type="AlphaFoldDB" id="A0A919MNI7"/>